<organism evidence="1 2">
    <name type="scientific">Gordonia phthalatica</name>
    <dbReference type="NCBI Taxonomy" id="1136941"/>
    <lineage>
        <taxon>Bacteria</taxon>
        <taxon>Bacillati</taxon>
        <taxon>Actinomycetota</taxon>
        <taxon>Actinomycetes</taxon>
        <taxon>Mycobacteriales</taxon>
        <taxon>Gordoniaceae</taxon>
        <taxon>Gordonia</taxon>
    </lineage>
</organism>
<dbReference type="PATRIC" id="fig|1136941.3.peg.3808"/>
<dbReference type="KEGG" id="goq:ACH46_18620"/>
<evidence type="ECO:0000313" key="2">
    <source>
        <dbReference type="Proteomes" id="UP000063789"/>
    </source>
</evidence>
<dbReference type="OrthoDB" id="329282at2"/>
<reference evidence="2" key="1">
    <citation type="submission" date="2015-06" db="EMBL/GenBank/DDBJ databases">
        <title>Complete genome sequence and metabolic analysis of phthalate degradation pathway in Gordonia sp. QH-11.</title>
        <authorList>
            <person name="Jin D."/>
            <person name="Kong X."/>
            <person name="Bai Z."/>
        </authorList>
    </citation>
    <scope>NUCLEOTIDE SEQUENCE [LARGE SCALE GENOMIC DNA]</scope>
    <source>
        <strain evidence="2">QH-11</strain>
    </source>
</reference>
<name>A0A0N9N5L1_9ACTN</name>
<dbReference type="RefSeq" id="WP_062394244.1">
    <property type="nucleotide sequence ID" value="NZ_CP011853.1"/>
</dbReference>
<accession>A0A0N9N5L1</accession>
<dbReference type="AlphaFoldDB" id="A0A0N9N5L1"/>
<proteinExistence type="predicted"/>
<dbReference type="EMBL" id="CP011853">
    <property type="protein sequence ID" value="ALG86138.1"/>
    <property type="molecule type" value="Genomic_DNA"/>
</dbReference>
<keyword evidence="2" id="KW-1185">Reference proteome</keyword>
<gene>
    <name evidence="1" type="ORF">ACH46_18620</name>
</gene>
<dbReference type="STRING" id="1136941.ACH46_18620"/>
<dbReference type="Proteomes" id="UP000063789">
    <property type="component" value="Chromosome"/>
</dbReference>
<evidence type="ECO:0000313" key="1">
    <source>
        <dbReference type="EMBL" id="ALG86138.1"/>
    </source>
</evidence>
<reference evidence="1 2" key="2">
    <citation type="journal article" date="2017" name="Int. J. Syst. Evol. Microbiol.">
        <title>Gordonia phthalatica sp. nov., a di-n-butyl phthalate-degrading bacterium isolated from activated sludge.</title>
        <authorList>
            <person name="Jin D."/>
            <person name="Kong X."/>
            <person name="Jia M."/>
            <person name="Yu X."/>
            <person name="Wang X."/>
            <person name="Zhuang X."/>
            <person name="Deng Y."/>
            <person name="Bai Z."/>
        </authorList>
    </citation>
    <scope>NUCLEOTIDE SEQUENCE [LARGE SCALE GENOMIC DNA]</scope>
    <source>
        <strain evidence="1 2">QH-11</strain>
    </source>
</reference>
<protein>
    <submittedName>
        <fullName evidence="1">DoxX family protein</fullName>
    </submittedName>
</protein>
<sequence length="132" mass="13628">MRLLHAAGRALTGIPYMMLGYDAATEPGGRVDAAAPLLDQVRSVVPVPLDNDTIVRANGAAMVVGGAMVATGLGARTGAGLIAASLVPTTFAGHGFWEIDDPMQRKMQQVQFVKNMSLLGGALVILAGGRKD</sequence>